<sequence length="316" mass="34248">MTTATCLRCSVHGLPALSSHSLPQNHRRRHPLSPPLSSSSIRKALLFPLPSLSFFSSQPHISAPAAAAASFSSDEEDYGGLLEEEEEEQEQVLNKSRASSRSGSLQQDVGRLYVGNLPYSMTGDQLAEIFSEAGTVDTVEVVYDRVTDRSRGFAFVTMASVGEAEEAIRMFDGSLAGGRKVKVNFPEVPRGAEREVLGQRMRSRGYVDSPYKVYAGNLGWNLTSQALWDAFASQRGLLGAKVIFDRNTGQSRGFGFVTFASDEDCQAAIEAMNGVEVEGRPLRLSVAQGRPSISISEESGGEKEHQGSQSEPSLSY</sequence>
<evidence type="ECO:0000256" key="1">
    <source>
        <dbReference type="ARBA" id="ARBA00004229"/>
    </source>
</evidence>
<dbReference type="InterPro" id="IPR050502">
    <property type="entry name" value="Euk_RNA-bind_prot"/>
</dbReference>
<evidence type="ECO:0000256" key="3">
    <source>
        <dbReference type="ARBA" id="ARBA00022640"/>
    </source>
</evidence>
<dbReference type="AlphaFoldDB" id="A0A8J5LKY7"/>
<keyword evidence="5" id="KW-0677">Repeat</keyword>
<evidence type="ECO:0000313" key="12">
    <source>
        <dbReference type="Proteomes" id="UP000734854"/>
    </source>
</evidence>
<feature type="compositionally biased region" description="Polar residues" evidence="9">
    <location>
        <begin position="307"/>
        <end position="316"/>
    </location>
</feature>
<dbReference type="GO" id="GO:1990904">
    <property type="term" value="C:ribonucleoprotein complex"/>
    <property type="evidence" value="ECO:0007669"/>
    <property type="project" value="UniProtKB-KW"/>
</dbReference>
<keyword evidence="6 8" id="KW-0694">RNA-binding</keyword>
<dbReference type="GO" id="GO:0009535">
    <property type="term" value="C:chloroplast thylakoid membrane"/>
    <property type="evidence" value="ECO:0007669"/>
    <property type="project" value="TreeGrafter"/>
</dbReference>
<dbReference type="CDD" id="cd21608">
    <property type="entry name" value="RRM2_NsCP33_like"/>
    <property type="match status" value="1"/>
</dbReference>
<evidence type="ECO:0000256" key="8">
    <source>
        <dbReference type="PROSITE-ProRule" id="PRU00176"/>
    </source>
</evidence>
<evidence type="ECO:0000256" key="4">
    <source>
        <dbReference type="ARBA" id="ARBA00022664"/>
    </source>
</evidence>
<proteinExistence type="predicted"/>
<dbReference type="PROSITE" id="PS50102">
    <property type="entry name" value="RRM"/>
    <property type="match status" value="2"/>
</dbReference>
<dbReference type="InterPro" id="IPR000504">
    <property type="entry name" value="RRM_dom"/>
</dbReference>
<accession>A0A8J5LKY7</accession>
<dbReference type="GO" id="GO:1901259">
    <property type="term" value="P:chloroplast rRNA processing"/>
    <property type="evidence" value="ECO:0007669"/>
    <property type="project" value="TreeGrafter"/>
</dbReference>
<evidence type="ECO:0000256" key="9">
    <source>
        <dbReference type="SAM" id="MobiDB-lite"/>
    </source>
</evidence>
<feature type="region of interest" description="Disordered" evidence="9">
    <location>
        <begin position="76"/>
        <end position="101"/>
    </location>
</feature>
<dbReference type="PANTHER" id="PTHR48025">
    <property type="entry name" value="OS02G0815200 PROTEIN"/>
    <property type="match status" value="1"/>
</dbReference>
<dbReference type="Pfam" id="PF00076">
    <property type="entry name" value="RRM_1"/>
    <property type="match status" value="2"/>
</dbReference>
<evidence type="ECO:0000256" key="2">
    <source>
        <dbReference type="ARBA" id="ARBA00022528"/>
    </source>
</evidence>
<dbReference type="Proteomes" id="UP000734854">
    <property type="component" value="Unassembled WGS sequence"/>
</dbReference>
<dbReference type="OrthoDB" id="439808at2759"/>
<dbReference type="InterPro" id="IPR048289">
    <property type="entry name" value="RRM2_NsCP33-like"/>
</dbReference>
<feature type="compositionally biased region" description="Acidic residues" evidence="9">
    <location>
        <begin position="76"/>
        <end position="90"/>
    </location>
</feature>
<protein>
    <recommendedName>
        <fullName evidence="10">RRM domain-containing protein</fullName>
    </recommendedName>
</protein>
<evidence type="ECO:0000259" key="10">
    <source>
        <dbReference type="PROSITE" id="PS50102"/>
    </source>
</evidence>
<dbReference type="EMBL" id="JACMSC010000004">
    <property type="protein sequence ID" value="KAG6523682.1"/>
    <property type="molecule type" value="Genomic_DNA"/>
</dbReference>
<keyword evidence="4" id="KW-0507">mRNA processing</keyword>
<reference evidence="11 12" key="1">
    <citation type="submission" date="2020-08" db="EMBL/GenBank/DDBJ databases">
        <title>Plant Genome Project.</title>
        <authorList>
            <person name="Zhang R.-G."/>
        </authorList>
    </citation>
    <scope>NUCLEOTIDE SEQUENCE [LARGE SCALE GENOMIC DNA]</scope>
    <source>
        <tissue evidence="11">Rhizome</tissue>
    </source>
</reference>
<gene>
    <name evidence="11" type="ORF">ZIOFF_013558</name>
</gene>
<feature type="region of interest" description="Disordered" evidence="9">
    <location>
        <begin position="288"/>
        <end position="316"/>
    </location>
</feature>
<keyword evidence="7" id="KW-0687">Ribonucleoprotein</keyword>
<feature type="region of interest" description="Disordered" evidence="9">
    <location>
        <begin position="18"/>
        <end position="37"/>
    </location>
</feature>
<comment type="caution">
    <text evidence="11">The sequence shown here is derived from an EMBL/GenBank/DDBJ whole genome shotgun (WGS) entry which is preliminary data.</text>
</comment>
<dbReference type="PANTHER" id="PTHR48025:SF11">
    <property type="entry name" value="RNA-BINDING PROTEIN CP33, CHLOROPLASTIC"/>
    <property type="match status" value="1"/>
</dbReference>
<feature type="domain" description="RRM" evidence="10">
    <location>
        <begin position="110"/>
        <end position="188"/>
    </location>
</feature>
<organism evidence="11 12">
    <name type="scientific">Zingiber officinale</name>
    <name type="common">Ginger</name>
    <name type="synonym">Amomum zingiber</name>
    <dbReference type="NCBI Taxonomy" id="94328"/>
    <lineage>
        <taxon>Eukaryota</taxon>
        <taxon>Viridiplantae</taxon>
        <taxon>Streptophyta</taxon>
        <taxon>Embryophyta</taxon>
        <taxon>Tracheophyta</taxon>
        <taxon>Spermatophyta</taxon>
        <taxon>Magnoliopsida</taxon>
        <taxon>Liliopsida</taxon>
        <taxon>Zingiberales</taxon>
        <taxon>Zingiberaceae</taxon>
        <taxon>Zingiber</taxon>
    </lineage>
</organism>
<keyword evidence="12" id="KW-1185">Reference proteome</keyword>
<dbReference type="GO" id="GO:0003729">
    <property type="term" value="F:mRNA binding"/>
    <property type="evidence" value="ECO:0007669"/>
    <property type="project" value="TreeGrafter"/>
</dbReference>
<comment type="subcellular location">
    <subcellularLocation>
        <location evidence="1">Plastid</location>
        <location evidence="1">Chloroplast</location>
    </subcellularLocation>
</comment>
<keyword evidence="2" id="KW-0150">Chloroplast</keyword>
<evidence type="ECO:0000313" key="11">
    <source>
        <dbReference type="EMBL" id="KAG6523682.1"/>
    </source>
</evidence>
<evidence type="ECO:0000256" key="7">
    <source>
        <dbReference type="ARBA" id="ARBA00023274"/>
    </source>
</evidence>
<feature type="compositionally biased region" description="Polar residues" evidence="9">
    <location>
        <begin position="92"/>
        <end position="101"/>
    </location>
</feature>
<dbReference type="GO" id="GO:0006397">
    <property type="term" value="P:mRNA processing"/>
    <property type="evidence" value="ECO:0007669"/>
    <property type="project" value="UniProtKB-KW"/>
</dbReference>
<name>A0A8J5LKY7_ZINOF</name>
<feature type="domain" description="RRM" evidence="10">
    <location>
        <begin position="211"/>
        <end position="289"/>
    </location>
</feature>
<keyword evidence="3" id="KW-0934">Plastid</keyword>
<evidence type="ECO:0000256" key="5">
    <source>
        <dbReference type="ARBA" id="ARBA00022737"/>
    </source>
</evidence>
<evidence type="ECO:0000256" key="6">
    <source>
        <dbReference type="ARBA" id="ARBA00022884"/>
    </source>
</evidence>
<dbReference type="SMART" id="SM00360">
    <property type="entry name" value="RRM"/>
    <property type="match status" value="2"/>
</dbReference>